<gene>
    <name evidence="6" type="ORF">P3G67_26275</name>
</gene>
<dbReference type="InterPro" id="IPR052032">
    <property type="entry name" value="ATP-dep_AA_Ligase"/>
</dbReference>
<dbReference type="Proteomes" id="UP001216579">
    <property type="component" value="Unassembled WGS sequence"/>
</dbReference>
<dbReference type="SUPFAM" id="SSF56059">
    <property type="entry name" value="Glutathione synthetase ATP-binding domain-like"/>
    <property type="match status" value="1"/>
</dbReference>
<name>A0ABT5ZSP3_9ACTN</name>
<proteinExistence type="predicted"/>
<dbReference type="Gene3D" id="3.30.470.20">
    <property type="entry name" value="ATP-grasp fold, B domain"/>
    <property type="match status" value="1"/>
</dbReference>
<dbReference type="EMBL" id="JARJBC010000019">
    <property type="protein sequence ID" value="MDF3292671.1"/>
    <property type="molecule type" value="Genomic_DNA"/>
</dbReference>
<evidence type="ECO:0000256" key="4">
    <source>
        <dbReference type="PROSITE-ProRule" id="PRU00409"/>
    </source>
</evidence>
<keyword evidence="2 4" id="KW-0547">Nucleotide-binding</keyword>
<dbReference type="Pfam" id="PF13535">
    <property type="entry name" value="ATP-grasp_4"/>
    <property type="match status" value="1"/>
</dbReference>
<organism evidence="6 7">
    <name type="scientific">Streptomyces silvisoli</name>
    <dbReference type="NCBI Taxonomy" id="3034235"/>
    <lineage>
        <taxon>Bacteria</taxon>
        <taxon>Bacillati</taxon>
        <taxon>Actinomycetota</taxon>
        <taxon>Actinomycetes</taxon>
        <taxon>Kitasatosporales</taxon>
        <taxon>Streptomycetaceae</taxon>
        <taxon>Streptomyces</taxon>
    </lineage>
</organism>
<dbReference type="PANTHER" id="PTHR43585:SF2">
    <property type="entry name" value="ATP-GRASP ENZYME FSQD"/>
    <property type="match status" value="1"/>
</dbReference>
<evidence type="ECO:0000259" key="5">
    <source>
        <dbReference type="PROSITE" id="PS50975"/>
    </source>
</evidence>
<evidence type="ECO:0000313" key="7">
    <source>
        <dbReference type="Proteomes" id="UP001216579"/>
    </source>
</evidence>
<dbReference type="PROSITE" id="PS50975">
    <property type="entry name" value="ATP_GRASP"/>
    <property type="match status" value="1"/>
</dbReference>
<accession>A0ABT5ZSP3</accession>
<dbReference type="PANTHER" id="PTHR43585">
    <property type="entry name" value="FUMIPYRROLE BIOSYNTHESIS PROTEIN C"/>
    <property type="match status" value="1"/>
</dbReference>
<reference evidence="6 7" key="1">
    <citation type="submission" date="2023-03" db="EMBL/GenBank/DDBJ databases">
        <title>Draft genome sequence of Streptomyces sp. RB6PN23 isolated from peat swamp forest in Thailand.</title>
        <authorList>
            <person name="Klaysubun C."/>
            <person name="Duangmal K."/>
        </authorList>
    </citation>
    <scope>NUCLEOTIDE SEQUENCE [LARGE SCALE GENOMIC DNA]</scope>
    <source>
        <strain evidence="6 7">RB6PN23</strain>
    </source>
</reference>
<keyword evidence="3 4" id="KW-0067">ATP-binding</keyword>
<comment type="caution">
    <text evidence="6">The sequence shown here is derived from an EMBL/GenBank/DDBJ whole genome shotgun (WGS) entry which is preliminary data.</text>
</comment>
<feature type="domain" description="ATP-grasp" evidence="5">
    <location>
        <begin position="114"/>
        <end position="321"/>
    </location>
</feature>
<dbReference type="RefSeq" id="WP_276095722.1">
    <property type="nucleotide sequence ID" value="NZ_JARJBC010000019.1"/>
</dbReference>
<evidence type="ECO:0000313" key="6">
    <source>
        <dbReference type="EMBL" id="MDF3292671.1"/>
    </source>
</evidence>
<evidence type="ECO:0000256" key="2">
    <source>
        <dbReference type="ARBA" id="ARBA00022741"/>
    </source>
</evidence>
<evidence type="ECO:0000256" key="3">
    <source>
        <dbReference type="ARBA" id="ARBA00022840"/>
    </source>
</evidence>
<dbReference type="InterPro" id="IPR011761">
    <property type="entry name" value="ATP-grasp"/>
</dbReference>
<sequence>MSTQRKPRLGILYDGGSASPVDIYKASRKLCEPVFVVDRDPAAPGTVTVPDDFLDIADADPASAAQALRDLGIEHIITFSDRQLVRTAQIAAEAGFRFLSVAAATACRDKLVQRRTLAEAAVDAVSSRALDDLAELPSLAKDIGLPVVVKPRQGAGSVDTVRIDTVAQAEQWSAEQADRIKTVHGAFDEFVVEELLEGDSTYAGPGFGDFLSVESVVEGTGIRHLCVTGKFPLTPPFRECGLLVPSTVSADTEQQCRELAEAAIQALGIDLGIVHTELKLTATGPRVIEVNGRPPGYMTELLRRATGGQYDMTATALRMALGLPAGEMPTLLDQVTYVYFVQPPQYATRLASIAGPDAVAPIPNVRRYQPYVQAGSPIDWRWGTSGHVGLLLGEAADHQAVLTDIESALQALEITYE</sequence>
<keyword evidence="1" id="KW-0436">Ligase</keyword>
<protein>
    <submittedName>
        <fullName evidence="6">ATP-grasp domain-containing protein</fullName>
    </submittedName>
</protein>
<evidence type="ECO:0000256" key="1">
    <source>
        <dbReference type="ARBA" id="ARBA00022598"/>
    </source>
</evidence>
<keyword evidence="7" id="KW-1185">Reference proteome</keyword>